<dbReference type="PROSITE" id="PS51257">
    <property type="entry name" value="PROKAR_LIPOPROTEIN"/>
    <property type="match status" value="1"/>
</dbReference>
<keyword evidence="5 7" id="KW-0975">Bacterial flagellum</keyword>
<keyword evidence="9" id="KW-0282">Flagellum</keyword>
<evidence type="ECO:0000313" key="9">
    <source>
        <dbReference type="EMBL" id="MBY8337861.1"/>
    </source>
</evidence>
<evidence type="ECO:0000256" key="4">
    <source>
        <dbReference type="ARBA" id="ARBA00023136"/>
    </source>
</evidence>
<proteinExistence type="inferred from homology"/>
<dbReference type="HAMAP" id="MF_00415">
    <property type="entry name" value="FlgH"/>
    <property type="match status" value="1"/>
</dbReference>
<evidence type="ECO:0000256" key="3">
    <source>
        <dbReference type="ARBA" id="ARBA00022729"/>
    </source>
</evidence>
<feature type="compositionally biased region" description="Polar residues" evidence="8">
    <location>
        <begin position="146"/>
        <end position="160"/>
    </location>
</feature>
<keyword evidence="9" id="KW-0966">Cell projection</keyword>
<evidence type="ECO:0000256" key="2">
    <source>
        <dbReference type="ARBA" id="ARBA00006929"/>
    </source>
</evidence>
<dbReference type="NCBIfam" id="NF001305">
    <property type="entry name" value="PRK00249.1-5"/>
    <property type="match status" value="1"/>
</dbReference>
<evidence type="ECO:0000256" key="7">
    <source>
        <dbReference type="HAMAP-Rule" id="MF_00415"/>
    </source>
</evidence>
<feature type="region of interest" description="Disordered" evidence="8">
    <location>
        <begin position="141"/>
        <end position="160"/>
    </location>
</feature>
<evidence type="ECO:0000256" key="6">
    <source>
        <dbReference type="ARBA" id="ARBA00023237"/>
    </source>
</evidence>
<dbReference type="PRINTS" id="PR01008">
    <property type="entry name" value="FLGLRINGFLGH"/>
</dbReference>
<dbReference type="InterPro" id="IPR000527">
    <property type="entry name" value="Flag_Lring"/>
</dbReference>
<keyword evidence="10" id="KW-1185">Reference proteome</keyword>
<keyword evidence="6 7" id="KW-0998">Cell outer membrane</keyword>
<dbReference type="PANTHER" id="PTHR34933">
    <property type="entry name" value="FLAGELLAR L-RING PROTEIN"/>
    <property type="match status" value="1"/>
</dbReference>
<name>A0ABS7PFK5_9SPHN</name>
<protein>
    <recommendedName>
        <fullName evidence="7">Flagellar L-ring protein</fullName>
    </recommendedName>
    <alternativeName>
        <fullName evidence="7">Basal body L-ring protein</fullName>
    </alternativeName>
</protein>
<keyword evidence="7" id="KW-0449">Lipoprotein</keyword>
<dbReference type="PANTHER" id="PTHR34933:SF1">
    <property type="entry name" value="FLAGELLAR L-RING PROTEIN"/>
    <property type="match status" value="1"/>
</dbReference>
<dbReference type="RefSeq" id="WP_222825359.1">
    <property type="nucleotide sequence ID" value="NZ_JAHWXP010000003.1"/>
</dbReference>
<organism evidence="9 10">
    <name type="scientific">Alteriqipengyuania abyssalis</name>
    <dbReference type="NCBI Taxonomy" id="2860200"/>
    <lineage>
        <taxon>Bacteria</taxon>
        <taxon>Pseudomonadati</taxon>
        <taxon>Pseudomonadota</taxon>
        <taxon>Alphaproteobacteria</taxon>
        <taxon>Sphingomonadales</taxon>
        <taxon>Erythrobacteraceae</taxon>
        <taxon>Alteriqipengyuania</taxon>
    </lineage>
</organism>
<sequence>MKKVVTIAVTASLLSGCGTIDRLKNVGKAPSMSPVEAYTTPAYEPSIASTDPVRMRGTVPTAPAPQAPAQAQAPNASLFRAGAGELFQDQRASRVGDILTVEINIADKAEFGNSTSRSRSGSESMGIGALLGLQDLLPGNPAQAVDATSNSASGGQGRTTRSETINMTMAAIVTDVLPNGNLVIRGRQEMRVNFELRELIVTGIVRPQDIAKGNTIQHGKIAEARISYGGRGQLTDVQQARWGQQIYEALFPF</sequence>
<comment type="function">
    <text evidence="1 7">Assembles around the rod to form the L-ring and probably protects the motor/basal body from shearing forces during rotation.</text>
</comment>
<accession>A0ABS7PFK5</accession>
<keyword evidence="3 7" id="KW-0732">Signal</keyword>
<comment type="caution">
    <text evidence="9">The sequence shown here is derived from an EMBL/GenBank/DDBJ whole genome shotgun (WGS) entry which is preliminary data.</text>
</comment>
<keyword evidence="4 7" id="KW-0472">Membrane</keyword>
<dbReference type="Proteomes" id="UP000759298">
    <property type="component" value="Unassembled WGS sequence"/>
</dbReference>
<dbReference type="Pfam" id="PF02107">
    <property type="entry name" value="FlgH"/>
    <property type="match status" value="1"/>
</dbReference>
<evidence type="ECO:0000313" key="10">
    <source>
        <dbReference type="Proteomes" id="UP000759298"/>
    </source>
</evidence>
<evidence type="ECO:0000256" key="1">
    <source>
        <dbReference type="ARBA" id="ARBA00002591"/>
    </source>
</evidence>
<gene>
    <name evidence="7" type="primary">flgH</name>
    <name evidence="9" type="ORF">KYN89_12490</name>
</gene>
<evidence type="ECO:0000256" key="8">
    <source>
        <dbReference type="SAM" id="MobiDB-lite"/>
    </source>
</evidence>
<evidence type="ECO:0000256" key="5">
    <source>
        <dbReference type="ARBA" id="ARBA00023143"/>
    </source>
</evidence>
<comment type="similarity">
    <text evidence="2 7">Belongs to the FlgH family.</text>
</comment>
<comment type="subunit">
    <text evidence="7">The basal body constitutes a major portion of the flagellar organelle and consists of four rings (L,P,S, and M) mounted on a central rod.</text>
</comment>
<dbReference type="EMBL" id="JAHWXP010000003">
    <property type="protein sequence ID" value="MBY8337861.1"/>
    <property type="molecule type" value="Genomic_DNA"/>
</dbReference>
<keyword evidence="9" id="KW-0969">Cilium</keyword>
<reference evidence="9 10" key="1">
    <citation type="submission" date="2021-07" db="EMBL/GenBank/DDBJ databases">
        <title>Alteriqipengyuania abyssalis NZ-12B nov, sp.nov isolated from deep sea sponge in pacific ocean.</title>
        <authorList>
            <person name="Tareen S."/>
            <person name="Wink J."/>
        </authorList>
    </citation>
    <scope>NUCLEOTIDE SEQUENCE [LARGE SCALE GENOMIC DNA]</scope>
    <source>
        <strain evidence="9 10">NZ-12B</strain>
    </source>
</reference>
<comment type="subcellular location">
    <subcellularLocation>
        <location evidence="7">Cell outer membrane</location>
        <topology evidence="7">Lipid-anchor</topology>
    </subcellularLocation>
    <subcellularLocation>
        <location evidence="7">Bacterial flagellum basal body</location>
    </subcellularLocation>
</comment>